<evidence type="ECO:0000313" key="1">
    <source>
        <dbReference type="EMBL" id="CAK0817592.1"/>
    </source>
</evidence>
<evidence type="ECO:0000313" key="2">
    <source>
        <dbReference type="Proteomes" id="UP001189429"/>
    </source>
</evidence>
<dbReference type="EMBL" id="CAUYUJ010006513">
    <property type="protein sequence ID" value="CAK0817592.1"/>
    <property type="molecule type" value="Genomic_DNA"/>
</dbReference>
<accession>A0ABN9RHS5</accession>
<protein>
    <submittedName>
        <fullName evidence="1">Uncharacterized protein</fullName>
    </submittedName>
</protein>
<reference evidence="1" key="1">
    <citation type="submission" date="2023-10" db="EMBL/GenBank/DDBJ databases">
        <authorList>
            <person name="Chen Y."/>
            <person name="Shah S."/>
            <person name="Dougan E. K."/>
            <person name="Thang M."/>
            <person name="Chan C."/>
        </authorList>
    </citation>
    <scope>NUCLEOTIDE SEQUENCE [LARGE SCALE GENOMIC DNA]</scope>
</reference>
<sequence>MKCLRWAGNMTNALQTAARTLRTLDSFNTPEREYSELAEQLSIIKEALRDFWGVTLDSCSTALRRLEQVDKLEALSETCSTASGCASEASSEADCDSPRGCRSCEAPSASPDLADEICKGGRPCSPSGAWTALMHWA</sequence>
<organism evidence="1 2">
    <name type="scientific">Prorocentrum cordatum</name>
    <dbReference type="NCBI Taxonomy" id="2364126"/>
    <lineage>
        <taxon>Eukaryota</taxon>
        <taxon>Sar</taxon>
        <taxon>Alveolata</taxon>
        <taxon>Dinophyceae</taxon>
        <taxon>Prorocentrales</taxon>
        <taxon>Prorocentraceae</taxon>
        <taxon>Prorocentrum</taxon>
    </lineage>
</organism>
<comment type="caution">
    <text evidence="1">The sequence shown here is derived from an EMBL/GenBank/DDBJ whole genome shotgun (WGS) entry which is preliminary data.</text>
</comment>
<gene>
    <name evidence="1" type="ORF">PCOR1329_LOCUS20156</name>
</gene>
<name>A0ABN9RHS5_9DINO</name>
<keyword evidence="2" id="KW-1185">Reference proteome</keyword>
<dbReference type="Proteomes" id="UP001189429">
    <property type="component" value="Unassembled WGS sequence"/>
</dbReference>
<proteinExistence type="predicted"/>